<gene>
    <name evidence="1" type="ORF">SBAD_LOCUS2141</name>
</gene>
<evidence type="ECO:0000313" key="1">
    <source>
        <dbReference type="EMBL" id="VDO96685.1"/>
    </source>
</evidence>
<sequence length="256" mass="29335">MSQSRNLPCLTSYESSNLKLTMGRKRRNSEVLCDRTEEFIQRTKKAWQTFFDEYENYKSDDDDVKDCTDYNSFFEDDDAYYTNDDEASDVLSVYSEEEVDEDGEADCQHVKNDERTLVQVQEDSDLTLCPFSVRNCSASSRQRDMEKLHVRNIVFSSFGCSSCNCGQSVMQCLSQVASYLWVTRDTIKPNCSISPFCDRRLDESGNFSPGISTCRSWKSTDSIVNGELSTEEKLHVMVPYSKSACLKRLEGWIANC</sequence>
<keyword evidence="2" id="KW-1185">Reference proteome</keyword>
<dbReference type="Proteomes" id="UP000270296">
    <property type="component" value="Unassembled WGS sequence"/>
</dbReference>
<dbReference type="EMBL" id="UZAM01007102">
    <property type="protein sequence ID" value="VDO96685.1"/>
    <property type="molecule type" value="Genomic_DNA"/>
</dbReference>
<accession>A0A183IEU7</accession>
<dbReference type="WBParaSite" id="SBAD_0000224401-mRNA-1">
    <property type="protein sequence ID" value="SBAD_0000224401-mRNA-1"/>
    <property type="gene ID" value="SBAD_0000224401"/>
</dbReference>
<organism evidence="3">
    <name type="scientific">Soboliphyme baturini</name>
    <dbReference type="NCBI Taxonomy" id="241478"/>
    <lineage>
        <taxon>Eukaryota</taxon>
        <taxon>Metazoa</taxon>
        <taxon>Ecdysozoa</taxon>
        <taxon>Nematoda</taxon>
        <taxon>Enoplea</taxon>
        <taxon>Dorylaimia</taxon>
        <taxon>Dioctophymatida</taxon>
        <taxon>Dioctophymatoidea</taxon>
        <taxon>Soboliphymatidae</taxon>
        <taxon>Soboliphyme</taxon>
    </lineage>
</organism>
<evidence type="ECO:0000313" key="2">
    <source>
        <dbReference type="Proteomes" id="UP000270296"/>
    </source>
</evidence>
<dbReference type="AlphaFoldDB" id="A0A183IEU7"/>
<reference evidence="1 2" key="2">
    <citation type="submission" date="2018-11" db="EMBL/GenBank/DDBJ databases">
        <authorList>
            <consortium name="Pathogen Informatics"/>
        </authorList>
    </citation>
    <scope>NUCLEOTIDE SEQUENCE [LARGE SCALE GENOMIC DNA]</scope>
</reference>
<reference evidence="3" key="1">
    <citation type="submission" date="2016-06" db="UniProtKB">
        <authorList>
            <consortium name="WormBaseParasite"/>
        </authorList>
    </citation>
    <scope>IDENTIFICATION</scope>
</reference>
<protein>
    <submittedName>
        <fullName evidence="1 3">Uncharacterized protein</fullName>
    </submittedName>
</protein>
<proteinExistence type="predicted"/>
<evidence type="ECO:0000313" key="3">
    <source>
        <dbReference type="WBParaSite" id="SBAD_0000224401-mRNA-1"/>
    </source>
</evidence>
<name>A0A183IEU7_9BILA</name>